<dbReference type="Gene3D" id="3.40.50.720">
    <property type="entry name" value="NAD(P)-binding Rossmann-like Domain"/>
    <property type="match status" value="1"/>
</dbReference>
<dbReference type="PANTHER" id="PTHR45024">
    <property type="entry name" value="DEHYDROGENASES, SHORT CHAIN"/>
    <property type="match status" value="1"/>
</dbReference>
<dbReference type="InterPro" id="IPR057326">
    <property type="entry name" value="KR_dom"/>
</dbReference>
<keyword evidence="2" id="KW-0560">Oxidoreductase</keyword>
<dbReference type="SUPFAM" id="SSF51735">
    <property type="entry name" value="NAD(P)-binding Rossmann-fold domains"/>
    <property type="match status" value="1"/>
</dbReference>
<evidence type="ECO:0000259" key="3">
    <source>
        <dbReference type="SMART" id="SM00822"/>
    </source>
</evidence>
<organism evidence="4 5">
    <name type="scientific">Nonomuraea soli</name>
    <dbReference type="NCBI Taxonomy" id="1032476"/>
    <lineage>
        <taxon>Bacteria</taxon>
        <taxon>Bacillati</taxon>
        <taxon>Actinomycetota</taxon>
        <taxon>Actinomycetes</taxon>
        <taxon>Streptosporangiales</taxon>
        <taxon>Streptosporangiaceae</taxon>
        <taxon>Nonomuraea</taxon>
    </lineage>
</organism>
<dbReference type="EMBL" id="JACDUR010000006">
    <property type="protein sequence ID" value="MBA2894349.1"/>
    <property type="molecule type" value="Genomic_DNA"/>
</dbReference>
<evidence type="ECO:0000313" key="4">
    <source>
        <dbReference type="EMBL" id="MBA2894349.1"/>
    </source>
</evidence>
<dbReference type="Pfam" id="PF00106">
    <property type="entry name" value="adh_short"/>
    <property type="match status" value="1"/>
</dbReference>
<dbReference type="InterPro" id="IPR036291">
    <property type="entry name" value="NAD(P)-bd_dom_sf"/>
</dbReference>
<dbReference type="InterPro" id="IPR002347">
    <property type="entry name" value="SDR_fam"/>
</dbReference>
<dbReference type="RefSeq" id="WP_181613137.1">
    <property type="nucleotide sequence ID" value="NZ_BAABAM010000004.1"/>
</dbReference>
<dbReference type="InterPro" id="IPR051687">
    <property type="entry name" value="Peroxisomal_Beta-Oxidation"/>
</dbReference>
<dbReference type="SMART" id="SM00822">
    <property type="entry name" value="PKS_KR"/>
    <property type="match status" value="1"/>
</dbReference>
<name>A0A7W0CNB2_9ACTN</name>
<accession>A0A7W0CNB2</accession>
<keyword evidence="5" id="KW-1185">Reference proteome</keyword>
<evidence type="ECO:0000313" key="5">
    <source>
        <dbReference type="Proteomes" id="UP000530928"/>
    </source>
</evidence>
<dbReference type="PANTHER" id="PTHR45024:SF2">
    <property type="entry name" value="SCP2 DOMAIN-CONTAINING PROTEIN"/>
    <property type="match status" value="1"/>
</dbReference>
<sequence>MNGRVAVITGAGRGIGREEALFFAARGARVVVNDPGVAADGSGGDPAVAQRVVEEIRAAGGQAVASTADVADWAGARSVVESALEAFGDLDIVVNNAAVERNRALVTMTEDDFDSVVAVKLRGGFAVSHWAARHWADSGLVRDRAIVNTASGSGLTNPLPGQTNYASANAAVAAMTQVHALELGRYGVRVNCLSPSMVRTRLTETVPGELTSPAAIAPVAAYLASESCPLNGQVLSVRGSVVTVLRGWAAGERVESGGTVEGLAAAMAEVKVTDPAEVLAAALQGALGIDGAQALRRMIDAALG</sequence>
<protein>
    <submittedName>
        <fullName evidence="4">NAD(P)-dependent dehydrogenase (Short-subunit alcohol dehydrogenase family)</fullName>
    </submittedName>
</protein>
<dbReference type="GO" id="GO:0016491">
    <property type="term" value="F:oxidoreductase activity"/>
    <property type="evidence" value="ECO:0007669"/>
    <property type="project" value="UniProtKB-KW"/>
</dbReference>
<comment type="similarity">
    <text evidence="1">Belongs to the short-chain dehydrogenases/reductases (SDR) family.</text>
</comment>
<evidence type="ECO:0000256" key="1">
    <source>
        <dbReference type="ARBA" id="ARBA00006484"/>
    </source>
</evidence>
<dbReference type="Proteomes" id="UP000530928">
    <property type="component" value="Unassembled WGS sequence"/>
</dbReference>
<gene>
    <name evidence="4" type="ORF">HNR30_005721</name>
</gene>
<evidence type="ECO:0000256" key="2">
    <source>
        <dbReference type="ARBA" id="ARBA00023002"/>
    </source>
</evidence>
<comment type="caution">
    <text evidence="4">The sequence shown here is derived from an EMBL/GenBank/DDBJ whole genome shotgun (WGS) entry which is preliminary data.</text>
</comment>
<proteinExistence type="inferred from homology"/>
<feature type="domain" description="Ketoreductase" evidence="3">
    <location>
        <begin position="4"/>
        <end position="196"/>
    </location>
</feature>
<dbReference type="AlphaFoldDB" id="A0A7W0CNB2"/>
<dbReference type="PRINTS" id="PR00081">
    <property type="entry name" value="GDHRDH"/>
</dbReference>
<reference evidence="4 5" key="1">
    <citation type="submission" date="2020-07" db="EMBL/GenBank/DDBJ databases">
        <title>Genomic Encyclopedia of Type Strains, Phase IV (KMG-IV): sequencing the most valuable type-strain genomes for metagenomic binning, comparative biology and taxonomic classification.</title>
        <authorList>
            <person name="Goeker M."/>
        </authorList>
    </citation>
    <scope>NUCLEOTIDE SEQUENCE [LARGE SCALE GENOMIC DNA]</scope>
    <source>
        <strain evidence="4 5">DSM 45533</strain>
    </source>
</reference>